<reference evidence="2 3" key="1">
    <citation type="submission" date="2020-04" db="EMBL/GenBank/DDBJ databases">
        <title>Perkinsus chesapeaki whole genome sequence.</title>
        <authorList>
            <person name="Bogema D.R."/>
        </authorList>
    </citation>
    <scope>NUCLEOTIDE SEQUENCE [LARGE SCALE GENOMIC DNA]</scope>
    <source>
        <strain evidence="2">ATCC PRA-425</strain>
    </source>
</reference>
<dbReference type="EMBL" id="JAAPAO010000904">
    <property type="protein sequence ID" value="KAF4652610.1"/>
    <property type="molecule type" value="Genomic_DNA"/>
</dbReference>
<gene>
    <name evidence="2" type="ORF">FOL47_010998</name>
</gene>
<proteinExistence type="predicted"/>
<keyword evidence="3" id="KW-1185">Reference proteome</keyword>
<protein>
    <submittedName>
        <fullName evidence="2">Uncharacterized protein</fullName>
    </submittedName>
</protein>
<organism evidence="2 3">
    <name type="scientific">Perkinsus chesapeaki</name>
    <name type="common">Clam parasite</name>
    <name type="synonym">Perkinsus andrewsi</name>
    <dbReference type="NCBI Taxonomy" id="330153"/>
    <lineage>
        <taxon>Eukaryota</taxon>
        <taxon>Sar</taxon>
        <taxon>Alveolata</taxon>
        <taxon>Perkinsozoa</taxon>
        <taxon>Perkinsea</taxon>
        <taxon>Perkinsida</taxon>
        <taxon>Perkinsidae</taxon>
        <taxon>Perkinsus</taxon>
    </lineage>
</organism>
<evidence type="ECO:0000256" key="1">
    <source>
        <dbReference type="SAM" id="SignalP"/>
    </source>
</evidence>
<comment type="caution">
    <text evidence="2">The sequence shown here is derived from an EMBL/GenBank/DDBJ whole genome shotgun (WGS) entry which is preliminary data.</text>
</comment>
<accession>A0A7J6KZM8</accession>
<feature type="signal peptide" evidence="1">
    <location>
        <begin position="1"/>
        <end position="15"/>
    </location>
</feature>
<evidence type="ECO:0000313" key="2">
    <source>
        <dbReference type="EMBL" id="KAF4652610.1"/>
    </source>
</evidence>
<evidence type="ECO:0000313" key="3">
    <source>
        <dbReference type="Proteomes" id="UP000591131"/>
    </source>
</evidence>
<sequence length="284" mass="30867">MYIAILFNIAPIVIAVKLPKLGFKGAQASVQFSYPQGCNAKRKVDGKGFCVSGTSVSGKKLDATLTIFDAKDSSKSVGFLIEVAMKNYTPVGLKVTANGCATVMRKSYFLGALKGAISLCAKTEGDGMGRYNVETKEWATDVQLQINGDARVMGYAIKKLDTTKTISANIGPDAAFGLDAEFTIFRKTGSDKGISAAITLDLDTLAQSLLSWHLVGEFELHLWLTSLSWKPSFELFNEYVNVVSGTVSKSDSVLKDKMLSQPVHVYSIPVIHNMYVFRMCIVCK</sequence>
<dbReference type="Pfam" id="PF20525">
    <property type="entry name" value="DUF6740"/>
    <property type="match status" value="1"/>
</dbReference>
<dbReference type="Proteomes" id="UP000591131">
    <property type="component" value="Unassembled WGS sequence"/>
</dbReference>
<dbReference type="AlphaFoldDB" id="A0A7J6KZM8"/>
<dbReference type="InterPro" id="IPR046628">
    <property type="entry name" value="DUF6740"/>
</dbReference>
<feature type="chain" id="PRO_5029855246" evidence="1">
    <location>
        <begin position="16"/>
        <end position="284"/>
    </location>
</feature>
<name>A0A7J6KZM8_PERCH</name>
<keyword evidence="1" id="KW-0732">Signal</keyword>